<protein>
    <recommendedName>
        <fullName evidence="1">Microbial-type PARG catalytic domain-containing protein</fullName>
    </recommendedName>
</protein>
<keyword evidence="3" id="KW-1185">Reference proteome</keyword>
<dbReference type="InterPro" id="IPR012664">
    <property type="entry name" value="CHP02452"/>
</dbReference>
<evidence type="ECO:0000313" key="2">
    <source>
        <dbReference type="EMBL" id="CAJ1403792.1"/>
    </source>
</evidence>
<dbReference type="SUPFAM" id="SSF52949">
    <property type="entry name" value="Macro domain-like"/>
    <property type="match status" value="1"/>
</dbReference>
<dbReference type="Gene3D" id="3.40.220.10">
    <property type="entry name" value="Leucine Aminopeptidase, subunit E, domain 1"/>
    <property type="match status" value="1"/>
</dbReference>
<dbReference type="Pfam" id="PF10021">
    <property type="entry name" value="PARG_cat_microb"/>
    <property type="match status" value="1"/>
</dbReference>
<sequence>MPGRDWDHVSFAQKVAQYKASKDYKSLKALLAQVAEDNYERREIFGRIPRTVPVSHDECKRVKRGDSVPVISFSKMDTAEACMMLARERGNWVCALNFANGKDVGGGYKHGASAQEEDLCRRMPLLYSSLINAQKSGLYPFGPPTCKSPDKPEKFCDVLYTSSLVIGRGGLEDGFRILGRDEQVTVSMVAAAAPNIKFDKDVNDEKLVYRTMETIFMAPHVAEKGITTLVLGAWGCGAFGGDPVQIAGLFVQALLKDGLGQGYKEIHFAIPQFSPDDQNYDMFREVFKRSIPDVKDYDS</sequence>
<proteinExistence type="predicted"/>
<evidence type="ECO:0000259" key="1">
    <source>
        <dbReference type="Pfam" id="PF10021"/>
    </source>
</evidence>
<gene>
    <name evidence="2" type="ORF">EVOR1521_LOCUS26378</name>
</gene>
<dbReference type="InterPro" id="IPR019261">
    <property type="entry name" value="PARG_cat_microbial"/>
</dbReference>
<accession>A0AA36NE66</accession>
<dbReference type="NCBIfam" id="TIGR02452">
    <property type="entry name" value="TIGR02452 family protein"/>
    <property type="match status" value="1"/>
</dbReference>
<feature type="domain" description="Microbial-type PARG catalytic" evidence="1">
    <location>
        <begin position="57"/>
        <end position="135"/>
    </location>
</feature>
<organism evidence="2 3">
    <name type="scientific">Effrenium voratum</name>
    <dbReference type="NCBI Taxonomy" id="2562239"/>
    <lineage>
        <taxon>Eukaryota</taxon>
        <taxon>Sar</taxon>
        <taxon>Alveolata</taxon>
        <taxon>Dinophyceae</taxon>
        <taxon>Suessiales</taxon>
        <taxon>Symbiodiniaceae</taxon>
        <taxon>Effrenium</taxon>
    </lineage>
</organism>
<dbReference type="PANTHER" id="PTHR35596">
    <property type="entry name" value="DUF2263 DOMAIN-CONTAINING PROTEIN"/>
    <property type="match status" value="1"/>
</dbReference>
<name>A0AA36NE66_9DINO</name>
<dbReference type="PANTHER" id="PTHR35596:SF1">
    <property type="entry name" value="MICROBIAL-TYPE PARG CATALYTIC DOMAIN-CONTAINING PROTEIN"/>
    <property type="match status" value="1"/>
</dbReference>
<reference evidence="2" key="1">
    <citation type="submission" date="2023-08" db="EMBL/GenBank/DDBJ databases">
        <authorList>
            <person name="Chen Y."/>
            <person name="Shah S."/>
            <person name="Dougan E. K."/>
            <person name="Thang M."/>
            <person name="Chan C."/>
        </authorList>
    </citation>
    <scope>NUCLEOTIDE SEQUENCE</scope>
</reference>
<comment type="caution">
    <text evidence="2">The sequence shown here is derived from an EMBL/GenBank/DDBJ whole genome shotgun (WGS) entry which is preliminary data.</text>
</comment>
<dbReference type="AlphaFoldDB" id="A0AA36NE66"/>
<dbReference type="InterPro" id="IPR043472">
    <property type="entry name" value="Macro_dom-like"/>
</dbReference>
<evidence type="ECO:0000313" key="3">
    <source>
        <dbReference type="Proteomes" id="UP001178507"/>
    </source>
</evidence>
<dbReference type="Proteomes" id="UP001178507">
    <property type="component" value="Unassembled WGS sequence"/>
</dbReference>
<dbReference type="EMBL" id="CAUJNA010003510">
    <property type="protein sequence ID" value="CAJ1403792.1"/>
    <property type="molecule type" value="Genomic_DNA"/>
</dbReference>